<gene>
    <name evidence="3" type="ORF">FDG2_4459</name>
</gene>
<keyword evidence="2" id="KW-0472">Membrane</keyword>
<feature type="transmembrane region" description="Helical" evidence="2">
    <location>
        <begin position="478"/>
        <end position="499"/>
    </location>
</feature>
<evidence type="ECO:0000313" key="4">
    <source>
        <dbReference type="Proteomes" id="UP000199013"/>
    </source>
</evidence>
<feature type="transmembrane region" description="Helical" evidence="2">
    <location>
        <begin position="157"/>
        <end position="174"/>
    </location>
</feature>
<evidence type="ECO:0000256" key="2">
    <source>
        <dbReference type="SAM" id="Phobius"/>
    </source>
</evidence>
<feature type="transmembrane region" description="Helical" evidence="2">
    <location>
        <begin position="505"/>
        <end position="524"/>
    </location>
</feature>
<feature type="transmembrane region" description="Helical" evidence="2">
    <location>
        <begin position="23"/>
        <end position="44"/>
    </location>
</feature>
<evidence type="ECO:0000313" key="3">
    <source>
        <dbReference type="EMBL" id="SBW25220.1"/>
    </source>
</evidence>
<feature type="compositionally biased region" description="Low complexity" evidence="1">
    <location>
        <begin position="607"/>
        <end position="625"/>
    </location>
</feature>
<dbReference type="AlphaFoldDB" id="A0A1C3P609"/>
<feature type="transmembrane region" description="Helical" evidence="2">
    <location>
        <begin position="107"/>
        <end position="126"/>
    </location>
</feature>
<reference evidence="4" key="1">
    <citation type="submission" date="2016-02" db="EMBL/GenBank/DDBJ databases">
        <authorList>
            <person name="Wibberg D."/>
        </authorList>
    </citation>
    <scope>NUCLEOTIDE SEQUENCE [LARGE SCALE GENOMIC DNA]</scope>
</reference>
<dbReference type="Proteomes" id="UP000199013">
    <property type="component" value="Unassembled WGS sequence"/>
</dbReference>
<dbReference type="EMBL" id="FLUV01001871">
    <property type="protein sequence ID" value="SBW25220.1"/>
    <property type="molecule type" value="Genomic_DNA"/>
</dbReference>
<proteinExistence type="predicted"/>
<organism evidence="3 4">
    <name type="scientific">Candidatus Protofrankia californiensis</name>
    <dbReference type="NCBI Taxonomy" id="1839754"/>
    <lineage>
        <taxon>Bacteria</taxon>
        <taxon>Bacillati</taxon>
        <taxon>Actinomycetota</taxon>
        <taxon>Actinomycetes</taxon>
        <taxon>Frankiales</taxon>
        <taxon>Frankiaceae</taxon>
        <taxon>Protofrankia</taxon>
    </lineage>
</organism>
<keyword evidence="2" id="KW-1133">Transmembrane helix</keyword>
<keyword evidence="2" id="KW-0812">Transmembrane</keyword>
<protein>
    <submittedName>
        <fullName evidence="3">Putative membrane protein</fullName>
    </submittedName>
</protein>
<feature type="region of interest" description="Disordered" evidence="1">
    <location>
        <begin position="419"/>
        <end position="464"/>
    </location>
</feature>
<feature type="region of interest" description="Disordered" evidence="1">
    <location>
        <begin position="607"/>
        <end position="632"/>
    </location>
</feature>
<feature type="transmembrane region" description="Helical" evidence="2">
    <location>
        <begin position="76"/>
        <end position="95"/>
    </location>
</feature>
<evidence type="ECO:0000256" key="1">
    <source>
        <dbReference type="SAM" id="MobiDB-lite"/>
    </source>
</evidence>
<feature type="transmembrane region" description="Helical" evidence="2">
    <location>
        <begin position="636"/>
        <end position="654"/>
    </location>
</feature>
<sequence>MSTNLRAGSLDGRRASAWWAARIPAWVLPALICSWFLTVLGALAGDTPACSATQPDICGPDPAAALLGVPMLGLPVLLWFAPLAGCAAAIVFAAADVLFDTDGSARLAFAGYGLVCLAVAGWLARVRAGQRAVLKQVAGGPVSLTGVPAGGPRRSRLVAVAMVAATAAALYAWYGHRVAVEDRHLARAGTQAVQVVAVGDEHITVVLPSGSRRTLPVRDSSAYPTGSSVPIMADPLDPGWVRLVAEPDDPTPWAAGALGAVAVALVVASREMLGWRARRRLVRGEHRGAQVRVMTDERGAVLVHAADDVRGERPLAVVGVRWASGRAEPASDGSLPAADGSFNEPAFGRAWRGEVRGDPTAAVATLVGGMHDDAWPAFAVGDDVALPTSPLRTFRSPPSAWWRSLRRIRDIRALRTGPDWRPGWGGAGEDSGENSGDDRGDRTDTGYGLPGRPVPAGGEVSAPEDLPAVIRGPGRYRAAGAVALGAGLLGAPLAVLLGLDVLPAVWLGGILLVNGLVATGRSVVLDRGCLTVQGPLVAHRVPWGHLHGARLVGDRLVLAWVPATVVAVGPFEPTGESPGQREQAEWTGAAIMALRVRVRGPERERAAAAGADVGAGSSAGAQGQPEETVSRTPGPGVAVVAVYLLLVAAAWWWHAHGG</sequence>
<keyword evidence="4" id="KW-1185">Reference proteome</keyword>
<accession>A0A1C3P609</accession>
<name>A0A1C3P609_9ACTN</name>
<feature type="transmembrane region" description="Helical" evidence="2">
    <location>
        <begin position="253"/>
        <end position="273"/>
    </location>
</feature>